<dbReference type="InterPro" id="IPR010982">
    <property type="entry name" value="Lambda_DNA-bd_dom_sf"/>
</dbReference>
<accession>A0A8S5LYV3</accession>
<evidence type="ECO:0000313" key="2">
    <source>
        <dbReference type="EMBL" id="DAD75056.1"/>
    </source>
</evidence>
<dbReference type="InterPro" id="IPR001387">
    <property type="entry name" value="Cro/C1-type_HTH"/>
</dbReference>
<dbReference type="GO" id="GO:0003677">
    <property type="term" value="F:DNA binding"/>
    <property type="evidence" value="ECO:0007669"/>
    <property type="project" value="InterPro"/>
</dbReference>
<protein>
    <recommendedName>
        <fullName evidence="1">HTH cro/C1-type domain-containing protein</fullName>
    </recommendedName>
</protein>
<dbReference type="SUPFAM" id="SSF47413">
    <property type="entry name" value="lambda repressor-like DNA-binding domains"/>
    <property type="match status" value="1"/>
</dbReference>
<name>A0A8S5LYV3_9CAUD</name>
<dbReference type="EMBL" id="BK014770">
    <property type="protein sequence ID" value="DAD75056.1"/>
    <property type="molecule type" value="Genomic_DNA"/>
</dbReference>
<feature type="domain" description="HTH cro/C1-type" evidence="1">
    <location>
        <begin position="3"/>
        <end position="52"/>
    </location>
</feature>
<sequence>MYLLNRDMTQKQLAKTIDMPLATFNEKWHDPGRFRRSELMAIFAVLQVRQEDKEKIPW</sequence>
<reference evidence="2" key="1">
    <citation type="journal article" date="2021" name="Proc. Natl. Acad. Sci. U.S.A.">
        <title>A Catalog of Tens of Thousands of Viruses from Human Metagenomes Reveals Hidden Associations with Chronic Diseases.</title>
        <authorList>
            <person name="Tisza M.J."/>
            <person name="Buck C.B."/>
        </authorList>
    </citation>
    <scope>NUCLEOTIDE SEQUENCE</scope>
    <source>
        <strain evidence="2">Ct9Y44</strain>
    </source>
</reference>
<evidence type="ECO:0000259" key="1">
    <source>
        <dbReference type="Pfam" id="PF13443"/>
    </source>
</evidence>
<dbReference type="Pfam" id="PF13443">
    <property type="entry name" value="HTH_26"/>
    <property type="match status" value="1"/>
</dbReference>
<organism evidence="2">
    <name type="scientific">Siphoviridae sp. ct9Y44</name>
    <dbReference type="NCBI Taxonomy" id="2826176"/>
    <lineage>
        <taxon>Viruses</taxon>
        <taxon>Duplodnaviria</taxon>
        <taxon>Heunggongvirae</taxon>
        <taxon>Uroviricota</taxon>
        <taxon>Caudoviricetes</taxon>
    </lineage>
</organism>
<proteinExistence type="predicted"/>